<reference evidence="2 3" key="1">
    <citation type="submission" date="2023-02" db="EMBL/GenBank/DDBJ databases">
        <title>Host association and intracellularity evolved multiple times independently in the Rickettsiales.</title>
        <authorList>
            <person name="Castelli M."/>
            <person name="Nardi T."/>
            <person name="Gammuto L."/>
            <person name="Bellinzona G."/>
            <person name="Sabaneyeva E."/>
            <person name="Potekhin A."/>
            <person name="Serra V."/>
            <person name="Petroni G."/>
            <person name="Sassera D."/>
        </authorList>
    </citation>
    <scope>NUCLEOTIDE SEQUENCE [LARGE SCALE GENOMIC DNA]</scope>
    <source>
        <strain evidence="2 3">BOD18</strain>
    </source>
</reference>
<comment type="caution">
    <text evidence="2">The sequence shown here is derived from an EMBL/GenBank/DDBJ whole genome shotgun (WGS) entry which is preliminary data.</text>
</comment>
<protein>
    <submittedName>
        <fullName evidence="2">Uncharacterized protein</fullName>
    </submittedName>
</protein>
<dbReference type="EMBL" id="JARGYT010000044">
    <property type="protein sequence ID" value="MDZ5762387.1"/>
    <property type="molecule type" value="Genomic_DNA"/>
</dbReference>
<organism evidence="2 3">
    <name type="scientific">Candidatus Cyrtobacter comes</name>
    <dbReference type="NCBI Taxonomy" id="675776"/>
    <lineage>
        <taxon>Bacteria</taxon>
        <taxon>Pseudomonadati</taxon>
        <taxon>Pseudomonadota</taxon>
        <taxon>Alphaproteobacteria</taxon>
        <taxon>Rickettsiales</taxon>
        <taxon>Candidatus Midichloriaceae</taxon>
        <taxon>Candidatus Cyrtobacter</taxon>
    </lineage>
</organism>
<dbReference type="Proteomes" id="UP001293791">
    <property type="component" value="Unassembled WGS sequence"/>
</dbReference>
<dbReference type="RefSeq" id="WP_322497857.1">
    <property type="nucleotide sequence ID" value="NZ_JARGYT010000044.1"/>
</dbReference>
<accession>A0ABU5L8E2</accession>
<feature type="region of interest" description="Disordered" evidence="1">
    <location>
        <begin position="1"/>
        <end position="21"/>
    </location>
</feature>
<name>A0ABU5L8E2_9RICK</name>
<evidence type="ECO:0000256" key="1">
    <source>
        <dbReference type="SAM" id="MobiDB-lite"/>
    </source>
</evidence>
<gene>
    <name evidence="2" type="ORF">Cyrtocomes_00767</name>
</gene>
<sequence>MKDTENDLNATDRQDQSNKKGIVDNARESLGQIFDMVQAFLGIKSPTIDFAKSILKESLAQLIGVVKTIADGLTDKENKLDDHKDFSSLYKTFRLLKGLAEGVEKLEKEGVISAIQHIYGAIKEMFSGKDEVAKKDGEKVENIKSSPQEQLETLMGQISNLADSLEMKVGIKLETKQGIENSKKRK</sequence>
<proteinExistence type="predicted"/>
<evidence type="ECO:0000313" key="2">
    <source>
        <dbReference type="EMBL" id="MDZ5762387.1"/>
    </source>
</evidence>
<keyword evidence="3" id="KW-1185">Reference proteome</keyword>
<evidence type="ECO:0000313" key="3">
    <source>
        <dbReference type="Proteomes" id="UP001293791"/>
    </source>
</evidence>